<name>A0A2K1JRQ5_PHYPA</name>
<gene>
    <name evidence="1" type="ORF">PHYPA_016597</name>
</gene>
<dbReference type="InParanoid" id="A0A2K1JRQ5"/>
<proteinExistence type="predicted"/>
<reference evidence="1 3" key="1">
    <citation type="journal article" date="2008" name="Science">
        <title>The Physcomitrella genome reveals evolutionary insights into the conquest of land by plants.</title>
        <authorList>
            <person name="Rensing S."/>
            <person name="Lang D."/>
            <person name="Zimmer A."/>
            <person name="Terry A."/>
            <person name="Salamov A."/>
            <person name="Shapiro H."/>
            <person name="Nishiyama T."/>
            <person name="Perroud P.-F."/>
            <person name="Lindquist E."/>
            <person name="Kamisugi Y."/>
            <person name="Tanahashi T."/>
            <person name="Sakakibara K."/>
            <person name="Fujita T."/>
            <person name="Oishi K."/>
            <person name="Shin-I T."/>
            <person name="Kuroki Y."/>
            <person name="Toyoda A."/>
            <person name="Suzuki Y."/>
            <person name="Hashimoto A."/>
            <person name="Yamaguchi K."/>
            <person name="Sugano A."/>
            <person name="Kohara Y."/>
            <person name="Fujiyama A."/>
            <person name="Anterola A."/>
            <person name="Aoki S."/>
            <person name="Ashton N."/>
            <person name="Barbazuk W.B."/>
            <person name="Barker E."/>
            <person name="Bennetzen J."/>
            <person name="Bezanilla M."/>
            <person name="Blankenship R."/>
            <person name="Cho S.H."/>
            <person name="Dutcher S."/>
            <person name="Estelle M."/>
            <person name="Fawcett J.A."/>
            <person name="Gundlach H."/>
            <person name="Hanada K."/>
            <person name="Heyl A."/>
            <person name="Hicks K.A."/>
            <person name="Hugh J."/>
            <person name="Lohr M."/>
            <person name="Mayer K."/>
            <person name="Melkozernov A."/>
            <person name="Murata T."/>
            <person name="Nelson D."/>
            <person name="Pils B."/>
            <person name="Prigge M."/>
            <person name="Reiss B."/>
            <person name="Renner T."/>
            <person name="Rombauts S."/>
            <person name="Rushton P."/>
            <person name="Sanderfoot A."/>
            <person name="Schween G."/>
            <person name="Shiu S.-H."/>
            <person name="Stueber K."/>
            <person name="Theodoulou F.L."/>
            <person name="Tu H."/>
            <person name="Van de Peer Y."/>
            <person name="Verrier P.J."/>
            <person name="Waters E."/>
            <person name="Wood A."/>
            <person name="Yang L."/>
            <person name="Cove D."/>
            <person name="Cuming A."/>
            <person name="Hasebe M."/>
            <person name="Lucas S."/>
            <person name="Mishler D.B."/>
            <person name="Reski R."/>
            <person name="Grigoriev I."/>
            <person name="Quatrano R.S."/>
            <person name="Boore J.L."/>
        </authorList>
    </citation>
    <scope>NUCLEOTIDE SEQUENCE [LARGE SCALE GENOMIC DNA]</scope>
    <source>
        <strain evidence="2 3">cv. Gransden 2004</strain>
    </source>
</reference>
<dbReference type="EnsemblPlants" id="Pp3c12_22380V3.1">
    <property type="protein sequence ID" value="PAC:32974970.CDS.1"/>
    <property type="gene ID" value="Pp3c12_22380"/>
</dbReference>
<organism evidence="1">
    <name type="scientific">Physcomitrium patens</name>
    <name type="common">Spreading-leaved earth moss</name>
    <name type="synonym">Physcomitrella patens</name>
    <dbReference type="NCBI Taxonomy" id="3218"/>
    <lineage>
        <taxon>Eukaryota</taxon>
        <taxon>Viridiplantae</taxon>
        <taxon>Streptophyta</taxon>
        <taxon>Embryophyta</taxon>
        <taxon>Bryophyta</taxon>
        <taxon>Bryophytina</taxon>
        <taxon>Bryopsida</taxon>
        <taxon>Funariidae</taxon>
        <taxon>Funariales</taxon>
        <taxon>Funariaceae</taxon>
        <taxon>Physcomitrium</taxon>
    </lineage>
</organism>
<dbReference type="AlphaFoldDB" id="A0A2K1JRQ5"/>
<keyword evidence="3" id="KW-1185">Reference proteome</keyword>
<sequence>MVWYLEAYIYSVLAGWLDSNGVSQNLTMQLALYRTMDLIHVQGVPNENKDLVLA</sequence>
<reference evidence="1 3" key="2">
    <citation type="journal article" date="2018" name="Plant J.">
        <title>The Physcomitrella patens chromosome-scale assembly reveals moss genome structure and evolution.</title>
        <authorList>
            <person name="Lang D."/>
            <person name="Ullrich K.K."/>
            <person name="Murat F."/>
            <person name="Fuchs J."/>
            <person name="Jenkins J."/>
            <person name="Haas F.B."/>
            <person name="Piednoel M."/>
            <person name="Gundlach H."/>
            <person name="Van Bel M."/>
            <person name="Meyberg R."/>
            <person name="Vives C."/>
            <person name="Morata J."/>
            <person name="Symeonidi A."/>
            <person name="Hiss M."/>
            <person name="Muchero W."/>
            <person name="Kamisugi Y."/>
            <person name="Saleh O."/>
            <person name="Blanc G."/>
            <person name="Decker E.L."/>
            <person name="van Gessel N."/>
            <person name="Grimwood J."/>
            <person name="Hayes R.D."/>
            <person name="Graham S.W."/>
            <person name="Gunter L.E."/>
            <person name="McDaniel S.F."/>
            <person name="Hoernstein S.N.W."/>
            <person name="Larsson A."/>
            <person name="Li F.W."/>
            <person name="Perroud P.F."/>
            <person name="Phillips J."/>
            <person name="Ranjan P."/>
            <person name="Rokshar D.S."/>
            <person name="Rothfels C.J."/>
            <person name="Schneider L."/>
            <person name="Shu S."/>
            <person name="Stevenson D.W."/>
            <person name="Thummler F."/>
            <person name="Tillich M."/>
            <person name="Villarreal Aguilar J.C."/>
            <person name="Widiez T."/>
            <person name="Wong G.K."/>
            <person name="Wymore A."/>
            <person name="Zhang Y."/>
            <person name="Zimmer A.D."/>
            <person name="Quatrano R.S."/>
            <person name="Mayer K.F.X."/>
            <person name="Goodstein D."/>
            <person name="Casacuberta J.M."/>
            <person name="Vandepoele K."/>
            <person name="Reski R."/>
            <person name="Cuming A.C."/>
            <person name="Tuskan G.A."/>
            <person name="Maumus F."/>
            <person name="Salse J."/>
            <person name="Schmutz J."/>
            <person name="Rensing S.A."/>
        </authorList>
    </citation>
    <scope>NUCLEOTIDE SEQUENCE [LARGE SCALE GENOMIC DNA]</scope>
    <source>
        <strain evidence="2 3">cv. Gransden 2004</strain>
    </source>
</reference>
<dbReference type="Gramene" id="Pp3c12_22380V3.1">
    <property type="protein sequence ID" value="PAC:32974970.CDS.1"/>
    <property type="gene ID" value="Pp3c12_22380"/>
</dbReference>
<dbReference type="EMBL" id="ABEU02000012">
    <property type="protein sequence ID" value="PNR44213.1"/>
    <property type="molecule type" value="Genomic_DNA"/>
</dbReference>
<evidence type="ECO:0000313" key="1">
    <source>
        <dbReference type="EMBL" id="PNR44213.1"/>
    </source>
</evidence>
<protein>
    <submittedName>
        <fullName evidence="1 2">Uncharacterized protein</fullName>
    </submittedName>
</protein>
<accession>A0A2K1JRQ5</accession>
<dbReference type="Proteomes" id="UP000006727">
    <property type="component" value="Chromosome 12"/>
</dbReference>
<evidence type="ECO:0000313" key="2">
    <source>
        <dbReference type="EnsemblPlants" id="PAC:32974970.CDS.1"/>
    </source>
</evidence>
<reference evidence="2" key="3">
    <citation type="submission" date="2020-12" db="UniProtKB">
        <authorList>
            <consortium name="EnsemblPlants"/>
        </authorList>
    </citation>
    <scope>IDENTIFICATION</scope>
</reference>
<evidence type="ECO:0000313" key="3">
    <source>
        <dbReference type="Proteomes" id="UP000006727"/>
    </source>
</evidence>